<protein>
    <submittedName>
        <fullName evidence="2">Helix-turn-helix domain-containing protein</fullName>
    </submittedName>
</protein>
<organism evidence="2 3">
    <name type="scientific">Paractinoplanes lichenicola</name>
    <dbReference type="NCBI Taxonomy" id="2802976"/>
    <lineage>
        <taxon>Bacteria</taxon>
        <taxon>Bacillati</taxon>
        <taxon>Actinomycetota</taxon>
        <taxon>Actinomycetes</taxon>
        <taxon>Micromonosporales</taxon>
        <taxon>Micromonosporaceae</taxon>
        <taxon>Paractinoplanes</taxon>
    </lineage>
</organism>
<dbReference type="Proteomes" id="UP000598996">
    <property type="component" value="Unassembled WGS sequence"/>
</dbReference>
<dbReference type="PROSITE" id="PS50943">
    <property type="entry name" value="HTH_CROC1"/>
    <property type="match status" value="1"/>
</dbReference>
<dbReference type="SMART" id="SM00530">
    <property type="entry name" value="HTH_XRE"/>
    <property type="match status" value="1"/>
</dbReference>
<dbReference type="Gene3D" id="1.10.260.40">
    <property type="entry name" value="lambda repressor-like DNA-binding domains"/>
    <property type="match status" value="1"/>
</dbReference>
<accession>A0ABS1VNU0</accession>
<sequence length="293" mass="32386">MTDSPHFPEGTDEPVGAVLARRRKSLKIPGQVLGERVGMSQAKISRLETGKSAPDPSDVRLIAEALALPDVEVDRLAALAEQSSNQLVDWHSTEAGLQTRQNRVRHLETAVREIRIFQPAVFIGLVQTSEYARAVLSGLRISLDDDEIADSALAVSEAVTTRLERSEMLYDPSRSFSFVMTEAVLRNQVCSPAAMVAQIARLREVAQLPNVRVQIIPENTELGLAPFHGYELMGDKYVMVDLFNTTIGSDGRHTIRLYQRVFDALEAMATSDIDTILDAHQYRYIRMLPGAGA</sequence>
<reference evidence="2 3" key="1">
    <citation type="submission" date="2021-01" db="EMBL/GenBank/DDBJ databases">
        <title>Actinoplanes sp. nov. LDG1-01 isolated from lichen.</title>
        <authorList>
            <person name="Saeng-In P."/>
            <person name="Phongsopitanun W."/>
            <person name="Kanchanasin P."/>
            <person name="Yuki M."/>
            <person name="Kudo T."/>
            <person name="Ohkuma M."/>
            <person name="Tanasupawat S."/>
        </authorList>
    </citation>
    <scope>NUCLEOTIDE SEQUENCE [LARGE SCALE GENOMIC DNA]</scope>
    <source>
        <strain evidence="2 3">LDG1-01</strain>
    </source>
</reference>
<dbReference type="InterPro" id="IPR010982">
    <property type="entry name" value="Lambda_DNA-bd_dom_sf"/>
</dbReference>
<dbReference type="Pfam" id="PF13560">
    <property type="entry name" value="HTH_31"/>
    <property type="match status" value="1"/>
</dbReference>
<dbReference type="InterPro" id="IPR043917">
    <property type="entry name" value="DUF5753"/>
</dbReference>
<keyword evidence="3" id="KW-1185">Reference proteome</keyword>
<name>A0ABS1VNU0_9ACTN</name>
<dbReference type="InterPro" id="IPR001387">
    <property type="entry name" value="Cro/C1-type_HTH"/>
</dbReference>
<comment type="caution">
    <text evidence="2">The sequence shown here is derived from an EMBL/GenBank/DDBJ whole genome shotgun (WGS) entry which is preliminary data.</text>
</comment>
<evidence type="ECO:0000313" key="2">
    <source>
        <dbReference type="EMBL" id="MBL7256402.1"/>
    </source>
</evidence>
<dbReference type="SUPFAM" id="SSF47413">
    <property type="entry name" value="lambda repressor-like DNA-binding domains"/>
    <property type="match status" value="1"/>
</dbReference>
<dbReference type="CDD" id="cd00093">
    <property type="entry name" value="HTH_XRE"/>
    <property type="match status" value="1"/>
</dbReference>
<dbReference type="RefSeq" id="WP_202992939.1">
    <property type="nucleotide sequence ID" value="NZ_JAENHO010000005.1"/>
</dbReference>
<evidence type="ECO:0000313" key="3">
    <source>
        <dbReference type="Proteomes" id="UP000598996"/>
    </source>
</evidence>
<gene>
    <name evidence="2" type="ORF">JKJ07_19070</name>
</gene>
<feature type="domain" description="HTH cro/C1-type" evidence="1">
    <location>
        <begin position="19"/>
        <end position="73"/>
    </location>
</feature>
<evidence type="ECO:0000259" key="1">
    <source>
        <dbReference type="PROSITE" id="PS50943"/>
    </source>
</evidence>
<proteinExistence type="predicted"/>
<dbReference type="Pfam" id="PF19054">
    <property type="entry name" value="DUF5753"/>
    <property type="match status" value="1"/>
</dbReference>
<dbReference type="EMBL" id="JAENHO010000005">
    <property type="protein sequence ID" value="MBL7256402.1"/>
    <property type="molecule type" value="Genomic_DNA"/>
</dbReference>